<proteinExistence type="inferred from homology"/>
<evidence type="ECO:0000256" key="1">
    <source>
        <dbReference type="ARBA" id="ARBA00005165"/>
    </source>
</evidence>
<evidence type="ECO:0000313" key="15">
    <source>
        <dbReference type="Proteomes" id="UP000049472"/>
    </source>
</evidence>
<evidence type="ECO:0000256" key="6">
    <source>
        <dbReference type="ARBA" id="ARBA00047334"/>
    </source>
</evidence>
<keyword evidence="5 9" id="KW-0784">Thiamine biosynthesis</keyword>
<dbReference type="GO" id="GO:0005737">
    <property type="term" value="C:cytoplasm"/>
    <property type="evidence" value="ECO:0007669"/>
    <property type="project" value="TreeGrafter"/>
</dbReference>
<feature type="binding site" evidence="9">
    <location>
        <begin position="142"/>
        <end position="144"/>
    </location>
    <ligand>
        <name>2-[(2R,5Z)-2-carboxy-4-methylthiazol-5(2H)-ylidene]ethyl phosphate</name>
        <dbReference type="ChEBI" id="CHEBI:62899"/>
    </ligand>
</feature>
<dbReference type="InterPro" id="IPR022998">
    <property type="entry name" value="ThiamineP_synth_TenI"/>
</dbReference>
<dbReference type="Gene3D" id="3.20.20.70">
    <property type="entry name" value="Aldolase class I"/>
    <property type="match status" value="1"/>
</dbReference>
<dbReference type="AlphaFoldDB" id="A0A0M6WNJ3"/>
<organism evidence="13 15">
    <name type="scientific">Agathobacter rectalis</name>
    <dbReference type="NCBI Taxonomy" id="39491"/>
    <lineage>
        <taxon>Bacteria</taxon>
        <taxon>Bacillati</taxon>
        <taxon>Bacillota</taxon>
        <taxon>Clostridia</taxon>
        <taxon>Lachnospirales</taxon>
        <taxon>Lachnospiraceae</taxon>
        <taxon>Agathobacter</taxon>
    </lineage>
</organism>
<dbReference type="UniPathway" id="UPA00060">
    <property type="reaction ID" value="UER00141"/>
</dbReference>
<dbReference type="PANTHER" id="PTHR20857">
    <property type="entry name" value="THIAMINE-PHOSPHATE PYROPHOSPHORYLASE"/>
    <property type="match status" value="1"/>
</dbReference>
<gene>
    <name evidence="9 14" type="primary">thiE</name>
    <name evidence="14" type="ORF">FYL31_10330</name>
    <name evidence="13" type="ORF">T1815_19431</name>
</gene>
<comment type="caution">
    <text evidence="9">Lacks conserved residue(s) required for the propagation of feature annotation.</text>
</comment>
<keyword evidence="15" id="KW-1185">Reference proteome</keyword>
<feature type="binding site" evidence="9">
    <location>
        <position position="77"/>
    </location>
    <ligand>
        <name>4-amino-2-methyl-5-(diphosphooxymethyl)pyrimidine</name>
        <dbReference type="ChEBI" id="CHEBI:57841"/>
    </ligand>
</feature>
<dbReference type="InterPro" id="IPR034291">
    <property type="entry name" value="TMP_synthase"/>
</dbReference>
<comment type="catalytic activity">
    <reaction evidence="7 9 10">
        <text>2-(2-carboxy-4-methylthiazol-5-yl)ethyl phosphate + 4-amino-2-methyl-5-(diphosphooxymethyl)pyrimidine + 2 H(+) = thiamine phosphate + CO2 + diphosphate</text>
        <dbReference type="Rhea" id="RHEA:47848"/>
        <dbReference type="ChEBI" id="CHEBI:15378"/>
        <dbReference type="ChEBI" id="CHEBI:16526"/>
        <dbReference type="ChEBI" id="CHEBI:33019"/>
        <dbReference type="ChEBI" id="CHEBI:37575"/>
        <dbReference type="ChEBI" id="CHEBI:57841"/>
        <dbReference type="ChEBI" id="CHEBI:62890"/>
        <dbReference type="EC" id="2.5.1.3"/>
    </reaction>
</comment>
<dbReference type="SUPFAM" id="SSF51391">
    <property type="entry name" value="Thiamin phosphate synthase"/>
    <property type="match status" value="1"/>
</dbReference>
<dbReference type="InterPro" id="IPR013785">
    <property type="entry name" value="Aldolase_TIM"/>
</dbReference>
<evidence type="ECO:0000256" key="9">
    <source>
        <dbReference type="HAMAP-Rule" id="MF_00097"/>
    </source>
</evidence>
<accession>A0A0M6WNJ3</accession>
<feature type="binding site" evidence="9">
    <location>
        <position position="78"/>
    </location>
    <ligand>
        <name>Mg(2+)</name>
        <dbReference type="ChEBI" id="CHEBI:18420"/>
    </ligand>
</feature>
<dbReference type="EC" id="2.5.1.3" evidence="9"/>
<reference evidence="15" key="1">
    <citation type="submission" date="2015-05" db="EMBL/GenBank/DDBJ databases">
        <authorList>
            <consortium name="Pathogen Informatics"/>
        </authorList>
    </citation>
    <scope>NUCLEOTIDE SEQUENCE [LARGE SCALE GENOMIC DNA]</scope>
    <source>
        <strain evidence="15">T1-815</strain>
    </source>
</reference>
<dbReference type="FunFam" id="3.20.20.70:FF:000096">
    <property type="entry name" value="Thiamine-phosphate synthase"/>
    <property type="match status" value="1"/>
</dbReference>
<evidence type="ECO:0000256" key="11">
    <source>
        <dbReference type="RuleBase" id="RU004253"/>
    </source>
</evidence>
<evidence type="ECO:0000256" key="7">
    <source>
        <dbReference type="ARBA" id="ARBA00047851"/>
    </source>
</evidence>
<comment type="catalytic activity">
    <reaction evidence="8 9 10">
        <text>2-[(2R,5Z)-2-carboxy-4-methylthiazol-5(2H)-ylidene]ethyl phosphate + 4-amino-2-methyl-5-(diphosphooxymethyl)pyrimidine + 2 H(+) = thiamine phosphate + CO2 + diphosphate</text>
        <dbReference type="Rhea" id="RHEA:47844"/>
        <dbReference type="ChEBI" id="CHEBI:15378"/>
        <dbReference type="ChEBI" id="CHEBI:16526"/>
        <dbReference type="ChEBI" id="CHEBI:33019"/>
        <dbReference type="ChEBI" id="CHEBI:37575"/>
        <dbReference type="ChEBI" id="CHEBI:57841"/>
        <dbReference type="ChEBI" id="CHEBI:62899"/>
        <dbReference type="EC" id="2.5.1.3"/>
    </reaction>
</comment>
<keyword evidence="3 9" id="KW-0479">Metal-binding</keyword>
<evidence type="ECO:0000313" key="14">
    <source>
        <dbReference type="EMBL" id="TYL58552.1"/>
    </source>
</evidence>
<protein>
    <recommendedName>
        <fullName evidence="9">Thiamine-phosphate synthase</fullName>
        <shortName evidence="9">TP synthase</shortName>
        <shortName evidence="9">TPS</shortName>
        <ecNumber evidence="9">2.5.1.3</ecNumber>
    </recommendedName>
    <alternativeName>
        <fullName evidence="9">Thiamine-phosphate pyrophosphorylase</fullName>
        <shortName evidence="9">TMP pyrophosphorylase</shortName>
        <shortName evidence="9">TMP-PPase</shortName>
    </alternativeName>
</protein>
<reference evidence="14 16" key="3">
    <citation type="submission" date="2019-08" db="EMBL/GenBank/DDBJ databases">
        <authorList>
            <person name="Duncan S."/>
            <person name="Walker A."/>
        </authorList>
    </citation>
    <scope>NUCLEOTIDE SEQUENCE [LARGE SCALE GENOMIC DNA]</scope>
    <source>
        <strain evidence="14 16">T3WBe13</strain>
    </source>
</reference>
<dbReference type="EMBL" id="VSTF01000011">
    <property type="protein sequence ID" value="TYL58552.1"/>
    <property type="molecule type" value="Genomic_DNA"/>
</dbReference>
<dbReference type="CDD" id="cd00564">
    <property type="entry name" value="TMP_TenI"/>
    <property type="match status" value="1"/>
</dbReference>
<dbReference type="GO" id="GO:0004789">
    <property type="term" value="F:thiamine-phosphate diphosphorylase activity"/>
    <property type="evidence" value="ECO:0007669"/>
    <property type="project" value="UniProtKB-UniRule"/>
</dbReference>
<comment type="pathway">
    <text evidence="1 9 11">Cofactor biosynthesis; thiamine diphosphate biosynthesis; thiamine phosphate from 4-amino-2-methyl-5-diphosphomethylpyrimidine and 4-methyl-5-(2-phosphoethyl)-thiazole: step 1/1.</text>
</comment>
<name>A0A0M6WNJ3_9FIRM</name>
<comment type="function">
    <text evidence="9">Condenses 4-methyl-5-(beta-hydroxyethyl)thiazole monophosphate (THZ-P) and 2-methyl-4-amino-5-hydroxymethyl pyrimidine pyrophosphate (HMP-PP) to form thiamine monophosphate (TMP).</text>
</comment>
<feature type="binding site" evidence="9">
    <location>
        <position position="172"/>
    </location>
    <ligand>
        <name>2-[(2R,5Z)-2-carboxy-4-methylthiazol-5(2H)-ylidene]ethyl phosphate</name>
        <dbReference type="ChEBI" id="CHEBI:62899"/>
    </ligand>
</feature>
<dbReference type="GO" id="GO:0009229">
    <property type="term" value="P:thiamine diphosphate biosynthetic process"/>
    <property type="evidence" value="ECO:0007669"/>
    <property type="project" value="UniProtKB-UniRule"/>
</dbReference>
<evidence type="ECO:0000256" key="8">
    <source>
        <dbReference type="ARBA" id="ARBA00047883"/>
    </source>
</evidence>
<dbReference type="Pfam" id="PF02581">
    <property type="entry name" value="TMP-TENI"/>
    <property type="match status" value="1"/>
</dbReference>
<evidence type="ECO:0000259" key="12">
    <source>
        <dbReference type="Pfam" id="PF02581"/>
    </source>
</evidence>
<dbReference type="NCBIfam" id="TIGR00693">
    <property type="entry name" value="thiE"/>
    <property type="match status" value="1"/>
</dbReference>
<dbReference type="GO" id="GO:0000287">
    <property type="term" value="F:magnesium ion binding"/>
    <property type="evidence" value="ECO:0007669"/>
    <property type="project" value="UniProtKB-UniRule"/>
</dbReference>
<comment type="cofactor">
    <cofactor evidence="9">
        <name>Mg(2+)</name>
        <dbReference type="ChEBI" id="CHEBI:18420"/>
    </cofactor>
    <text evidence="9">Binds 1 Mg(2+) ion per subunit.</text>
</comment>
<dbReference type="PANTHER" id="PTHR20857:SF23">
    <property type="entry name" value="THIAMINE BIOSYNTHETIC BIFUNCTIONAL ENZYME"/>
    <property type="match status" value="1"/>
</dbReference>
<evidence type="ECO:0000313" key="13">
    <source>
        <dbReference type="EMBL" id="CRL38936.1"/>
    </source>
</evidence>
<feature type="binding site" evidence="9">
    <location>
        <begin position="38"/>
        <end position="42"/>
    </location>
    <ligand>
        <name>4-amino-2-methyl-5-(diphosphooxymethyl)pyrimidine</name>
        <dbReference type="ChEBI" id="CHEBI:57841"/>
    </ligand>
</feature>
<dbReference type="GO" id="GO:0009228">
    <property type="term" value="P:thiamine biosynthetic process"/>
    <property type="evidence" value="ECO:0007669"/>
    <property type="project" value="UniProtKB-KW"/>
</dbReference>
<comment type="similarity">
    <text evidence="9 10">Belongs to the thiamine-phosphate synthase family.</text>
</comment>
<keyword evidence="2 9" id="KW-0808">Transferase</keyword>
<dbReference type="Proteomes" id="UP000324327">
    <property type="component" value="Unassembled WGS sequence"/>
</dbReference>
<evidence type="ECO:0000256" key="10">
    <source>
        <dbReference type="RuleBase" id="RU003826"/>
    </source>
</evidence>
<feature type="binding site" evidence="9">
    <location>
        <position position="145"/>
    </location>
    <ligand>
        <name>4-amino-2-methyl-5-(diphosphooxymethyl)pyrimidine</name>
        <dbReference type="ChEBI" id="CHEBI:57841"/>
    </ligand>
</feature>
<reference evidence="13" key="2">
    <citation type="submission" date="2015-05" db="EMBL/GenBank/DDBJ databases">
        <authorList>
            <person name="Wang D.B."/>
            <person name="Wang M."/>
        </authorList>
    </citation>
    <scope>NUCLEOTIDE SEQUENCE [LARGE SCALE GENOMIC DNA]</scope>
    <source>
        <strain evidence="13">T1-815</strain>
    </source>
</reference>
<dbReference type="Proteomes" id="UP000049472">
    <property type="component" value="Unassembled WGS sequence"/>
</dbReference>
<feature type="binding site" evidence="9">
    <location>
        <position position="116"/>
    </location>
    <ligand>
        <name>4-amino-2-methyl-5-(diphosphooxymethyl)pyrimidine</name>
        <dbReference type="ChEBI" id="CHEBI:57841"/>
    </ligand>
</feature>
<evidence type="ECO:0000256" key="2">
    <source>
        <dbReference type="ARBA" id="ARBA00022679"/>
    </source>
</evidence>
<evidence type="ECO:0000313" key="16">
    <source>
        <dbReference type="Proteomes" id="UP000324327"/>
    </source>
</evidence>
<feature type="domain" description="Thiamine phosphate synthase/TenI" evidence="12">
    <location>
        <begin position="8"/>
        <end position="195"/>
    </location>
</feature>
<dbReference type="RefSeq" id="WP_055062053.1">
    <property type="nucleotide sequence ID" value="NZ_CVRQ01000022.1"/>
</dbReference>
<dbReference type="EMBL" id="CVRQ01000022">
    <property type="protein sequence ID" value="CRL38936.1"/>
    <property type="molecule type" value="Genomic_DNA"/>
</dbReference>
<evidence type="ECO:0000256" key="4">
    <source>
        <dbReference type="ARBA" id="ARBA00022842"/>
    </source>
</evidence>
<dbReference type="HAMAP" id="MF_00097">
    <property type="entry name" value="TMP_synthase"/>
    <property type="match status" value="1"/>
</dbReference>
<comment type="catalytic activity">
    <reaction evidence="6 9 10">
        <text>4-methyl-5-(2-phosphooxyethyl)-thiazole + 4-amino-2-methyl-5-(diphosphooxymethyl)pyrimidine + H(+) = thiamine phosphate + diphosphate</text>
        <dbReference type="Rhea" id="RHEA:22328"/>
        <dbReference type="ChEBI" id="CHEBI:15378"/>
        <dbReference type="ChEBI" id="CHEBI:33019"/>
        <dbReference type="ChEBI" id="CHEBI:37575"/>
        <dbReference type="ChEBI" id="CHEBI:57841"/>
        <dbReference type="ChEBI" id="CHEBI:58296"/>
        <dbReference type="EC" id="2.5.1.3"/>
    </reaction>
</comment>
<reference evidence="14 16" key="4">
    <citation type="submission" date="2019-09" db="EMBL/GenBank/DDBJ databases">
        <title>Strain-level analysis of Eubacterium rectale using genomes from metagenomes.</title>
        <authorList>
            <person name="Karcher N."/>
            <person name="Segata N."/>
        </authorList>
    </citation>
    <scope>NUCLEOTIDE SEQUENCE [LARGE SCALE GENOMIC DNA]</scope>
    <source>
        <strain evidence="14 16">T3WBe13</strain>
    </source>
</reference>
<evidence type="ECO:0000256" key="5">
    <source>
        <dbReference type="ARBA" id="ARBA00022977"/>
    </source>
</evidence>
<keyword evidence="4 9" id="KW-0460">Magnesium</keyword>
<sequence>MNKTDLKLYAITDRQWLHGARLSEHVKLAIEGGATMIQIRDKDILSTDSDAGLKDEYNEALEIKRICHEHKVPLIINDNVQFAIDIDADGVHLGQDDMNPAEARKLLGTDKIIGVTAKTVEQAKKAQADGADYLGSGAVFGSTTKLNAKPMTKELLREITTAVDIPVVAIGGINADNAVTLKGTGIAGIAVVGAIFASADIKGAAKELAEICDKML</sequence>
<feature type="binding site" evidence="9">
    <location>
        <position position="97"/>
    </location>
    <ligand>
        <name>Mg(2+)</name>
        <dbReference type="ChEBI" id="CHEBI:18420"/>
    </ligand>
</feature>
<dbReference type="InterPro" id="IPR036206">
    <property type="entry name" value="ThiamineP_synth_sf"/>
</dbReference>
<evidence type="ECO:0000256" key="3">
    <source>
        <dbReference type="ARBA" id="ARBA00022723"/>
    </source>
</evidence>